<dbReference type="GO" id="GO:0005783">
    <property type="term" value="C:endoplasmic reticulum"/>
    <property type="evidence" value="ECO:0007669"/>
    <property type="project" value="TreeGrafter"/>
</dbReference>
<feature type="transmembrane region" description="Helical" evidence="7">
    <location>
        <begin position="159"/>
        <end position="177"/>
    </location>
</feature>
<feature type="chain" id="PRO_5022831177" description="Chloride channel CLIC-like protein 1" evidence="8">
    <location>
        <begin position="23"/>
        <end position="446"/>
    </location>
</feature>
<evidence type="ECO:0000256" key="1">
    <source>
        <dbReference type="ARBA" id="ARBA00004141"/>
    </source>
</evidence>
<dbReference type="OrthoDB" id="5837849at2759"/>
<sequence length="446" mass="51619">MKKFYLTVLILYLSNHLYQCSGNDDFVDPLDMLNYDRGTKSMKRPKTKSGHEPVQINDRCTVFLSRFINLLLKTTGLDNVDRQSNDDINEALELNSYASVTISVGDLRALKNMATKKDIEYEQIDRILNTMFAPIKKNDFPEFQQTNEFIGMNIEIKEILYWISIGCILICLLYTVYHYFFNLFSISSGIFIFFMLAFASTWYTMYMKAEISRSVHLEYMPTHCKKTEHWFSWLMNKPNLDECKAYKEAVHLNPMYSIAITEVFAEMLSKIMVKPIESLGEAVYSFNNSVFKDYPMWAKFIIVPIVIVIIIKTMLVSLALLVGRYVSMKSIFGYGSTTIGPEQTHSDRFTTSSKIDNNIRSTASGQHTFAQMPDIPKVNFNINFFHPSSDNMDNRIKCNNNQFKLNFKKNESNFISMLKNEDNDSVDNTSVNDLRLNKPRSRTLSI</sequence>
<organism evidence="9 10">
    <name type="scientific">Cinara cedri</name>
    <dbReference type="NCBI Taxonomy" id="506608"/>
    <lineage>
        <taxon>Eukaryota</taxon>
        <taxon>Metazoa</taxon>
        <taxon>Ecdysozoa</taxon>
        <taxon>Arthropoda</taxon>
        <taxon>Hexapoda</taxon>
        <taxon>Insecta</taxon>
        <taxon>Pterygota</taxon>
        <taxon>Neoptera</taxon>
        <taxon>Paraneoptera</taxon>
        <taxon>Hemiptera</taxon>
        <taxon>Sternorrhyncha</taxon>
        <taxon>Aphidomorpha</taxon>
        <taxon>Aphidoidea</taxon>
        <taxon>Aphididae</taxon>
        <taxon>Lachninae</taxon>
        <taxon>Cinara</taxon>
    </lineage>
</organism>
<evidence type="ECO:0000313" key="10">
    <source>
        <dbReference type="Proteomes" id="UP000325440"/>
    </source>
</evidence>
<reference evidence="9 10" key="1">
    <citation type="submission" date="2019-08" db="EMBL/GenBank/DDBJ databases">
        <authorList>
            <person name="Alioto T."/>
            <person name="Alioto T."/>
            <person name="Gomez Garrido J."/>
        </authorList>
    </citation>
    <scope>NUCLEOTIDE SEQUENCE [LARGE SCALE GENOMIC DNA]</scope>
</reference>
<accession>A0A5E4MVP6</accession>
<keyword evidence="4 7" id="KW-0812">Transmembrane</keyword>
<feature type="transmembrane region" description="Helical" evidence="7">
    <location>
        <begin position="300"/>
        <end position="322"/>
    </location>
</feature>
<keyword evidence="8" id="KW-0732">Signal</keyword>
<evidence type="ECO:0000256" key="3">
    <source>
        <dbReference type="ARBA" id="ARBA00015571"/>
    </source>
</evidence>
<dbReference type="GO" id="GO:0016020">
    <property type="term" value="C:membrane"/>
    <property type="evidence" value="ECO:0007669"/>
    <property type="project" value="UniProtKB-SubCell"/>
</dbReference>
<keyword evidence="6 7" id="KW-0472">Membrane</keyword>
<dbReference type="InterPro" id="IPR009231">
    <property type="entry name" value="Chloride_chnl_CLIC-like"/>
</dbReference>
<evidence type="ECO:0000256" key="7">
    <source>
        <dbReference type="SAM" id="Phobius"/>
    </source>
</evidence>
<gene>
    <name evidence="9" type="ORF">CINCED_3A021676</name>
</gene>
<proteinExistence type="inferred from homology"/>
<feature type="transmembrane region" description="Helical" evidence="7">
    <location>
        <begin position="183"/>
        <end position="203"/>
    </location>
</feature>
<feature type="signal peptide" evidence="8">
    <location>
        <begin position="1"/>
        <end position="22"/>
    </location>
</feature>
<evidence type="ECO:0000256" key="4">
    <source>
        <dbReference type="ARBA" id="ARBA00022692"/>
    </source>
</evidence>
<evidence type="ECO:0000256" key="5">
    <source>
        <dbReference type="ARBA" id="ARBA00022989"/>
    </source>
</evidence>
<dbReference type="PANTHER" id="PTHR34093">
    <property type="entry name" value="CHLORIDE CHANNEL CLIC-LIKE PROTEIN 1"/>
    <property type="match status" value="1"/>
</dbReference>
<comment type="similarity">
    <text evidence="2">Belongs to the chloride channel MCLC family.</text>
</comment>
<keyword evidence="5 7" id="KW-1133">Transmembrane helix</keyword>
<evidence type="ECO:0000256" key="8">
    <source>
        <dbReference type="SAM" id="SignalP"/>
    </source>
</evidence>
<dbReference type="AlphaFoldDB" id="A0A5E4MVP6"/>
<comment type="subcellular location">
    <subcellularLocation>
        <location evidence="1">Membrane</location>
        <topology evidence="1">Multi-pass membrane protein</topology>
    </subcellularLocation>
</comment>
<dbReference type="GO" id="GO:0005254">
    <property type="term" value="F:chloride channel activity"/>
    <property type="evidence" value="ECO:0007669"/>
    <property type="project" value="TreeGrafter"/>
</dbReference>
<dbReference type="PANTHER" id="PTHR34093:SF1">
    <property type="entry name" value="CHLORIDE CHANNEL CLIC-LIKE PROTEIN 1"/>
    <property type="match status" value="1"/>
</dbReference>
<keyword evidence="10" id="KW-1185">Reference proteome</keyword>
<evidence type="ECO:0000256" key="2">
    <source>
        <dbReference type="ARBA" id="ARBA00005944"/>
    </source>
</evidence>
<evidence type="ECO:0000313" key="9">
    <source>
        <dbReference type="EMBL" id="VVC33531.1"/>
    </source>
</evidence>
<evidence type="ECO:0000256" key="6">
    <source>
        <dbReference type="ARBA" id="ARBA00023136"/>
    </source>
</evidence>
<protein>
    <recommendedName>
        <fullName evidence="3">Chloride channel CLIC-like protein 1</fullName>
    </recommendedName>
</protein>
<dbReference type="Proteomes" id="UP000325440">
    <property type="component" value="Unassembled WGS sequence"/>
</dbReference>
<dbReference type="EMBL" id="CABPRJ010000970">
    <property type="protein sequence ID" value="VVC33531.1"/>
    <property type="molecule type" value="Genomic_DNA"/>
</dbReference>
<name>A0A5E4MVP6_9HEMI</name>